<gene>
    <name evidence="1" type="ORF">HNY73_002510</name>
</gene>
<organism evidence="1 2">
    <name type="scientific">Argiope bruennichi</name>
    <name type="common">Wasp spider</name>
    <name type="synonym">Aranea bruennichi</name>
    <dbReference type="NCBI Taxonomy" id="94029"/>
    <lineage>
        <taxon>Eukaryota</taxon>
        <taxon>Metazoa</taxon>
        <taxon>Ecdysozoa</taxon>
        <taxon>Arthropoda</taxon>
        <taxon>Chelicerata</taxon>
        <taxon>Arachnida</taxon>
        <taxon>Araneae</taxon>
        <taxon>Araneomorphae</taxon>
        <taxon>Entelegynae</taxon>
        <taxon>Araneoidea</taxon>
        <taxon>Araneidae</taxon>
        <taxon>Argiope</taxon>
    </lineage>
</organism>
<dbReference type="AlphaFoldDB" id="A0A8T0FUT8"/>
<protein>
    <submittedName>
        <fullName evidence="1">Uncharacterized protein</fullName>
    </submittedName>
</protein>
<reference evidence="1" key="2">
    <citation type="submission" date="2020-06" db="EMBL/GenBank/DDBJ databases">
        <authorList>
            <person name="Sheffer M."/>
        </authorList>
    </citation>
    <scope>NUCLEOTIDE SEQUENCE</scope>
</reference>
<proteinExistence type="predicted"/>
<reference evidence="1" key="1">
    <citation type="journal article" date="2020" name="bioRxiv">
        <title>Chromosome-level reference genome of the European wasp spider Argiope bruennichi: a resource for studies on range expansion and evolutionary adaptation.</title>
        <authorList>
            <person name="Sheffer M.M."/>
            <person name="Hoppe A."/>
            <person name="Krehenwinkel H."/>
            <person name="Uhl G."/>
            <person name="Kuss A.W."/>
            <person name="Jensen L."/>
            <person name="Jensen C."/>
            <person name="Gillespie R.G."/>
            <person name="Hoff K.J."/>
            <person name="Prost S."/>
        </authorList>
    </citation>
    <scope>NUCLEOTIDE SEQUENCE</scope>
</reference>
<name>A0A8T0FUT8_ARGBR</name>
<accession>A0A8T0FUT8</accession>
<keyword evidence="2" id="KW-1185">Reference proteome</keyword>
<dbReference type="Proteomes" id="UP000807504">
    <property type="component" value="Unassembled WGS sequence"/>
</dbReference>
<comment type="caution">
    <text evidence="1">The sequence shown here is derived from an EMBL/GenBank/DDBJ whole genome shotgun (WGS) entry which is preliminary data.</text>
</comment>
<sequence length="68" mass="7914">MDWRLHSWSFEMFCPQTGEQPINGLYALQSTWRTLIEFCLEVLLVKDVHPGNSSIFRNSNLVNSRGEN</sequence>
<evidence type="ECO:0000313" key="2">
    <source>
        <dbReference type="Proteomes" id="UP000807504"/>
    </source>
</evidence>
<dbReference type="EMBL" id="JABXBU010000002">
    <property type="protein sequence ID" value="KAF8794536.1"/>
    <property type="molecule type" value="Genomic_DNA"/>
</dbReference>
<evidence type="ECO:0000313" key="1">
    <source>
        <dbReference type="EMBL" id="KAF8794536.1"/>
    </source>
</evidence>